<protein>
    <submittedName>
        <fullName evidence="3">DUF3300 domain-containing protein</fullName>
    </submittedName>
</protein>
<feature type="region of interest" description="Disordered" evidence="1">
    <location>
        <begin position="251"/>
        <end position="286"/>
    </location>
</feature>
<gene>
    <name evidence="3" type="ORF">IRI77_02225</name>
</gene>
<dbReference type="KEGG" id="pfer:IRI77_02225"/>
<evidence type="ECO:0000256" key="2">
    <source>
        <dbReference type="SAM" id="SignalP"/>
    </source>
</evidence>
<dbReference type="AlphaFoldDB" id="A0A7S7NT71"/>
<reference evidence="3 4" key="1">
    <citation type="submission" date="2020-10" db="EMBL/GenBank/DDBJ databases">
        <title>Complete genome sequence of Paludibaculum fermentans P105T, a facultatively anaerobic acidobacterium capable of dissimilatory Fe(III) reduction.</title>
        <authorList>
            <person name="Dedysh S.N."/>
            <person name="Beletsky A.V."/>
            <person name="Kulichevskaya I.S."/>
            <person name="Mardanov A.V."/>
            <person name="Ravin N.V."/>
        </authorList>
    </citation>
    <scope>NUCLEOTIDE SEQUENCE [LARGE SCALE GENOMIC DNA]</scope>
    <source>
        <strain evidence="3 4">P105</strain>
    </source>
</reference>
<evidence type="ECO:0000313" key="4">
    <source>
        <dbReference type="Proteomes" id="UP000593892"/>
    </source>
</evidence>
<dbReference type="RefSeq" id="WP_194450461.1">
    <property type="nucleotide sequence ID" value="NZ_CP063849.1"/>
</dbReference>
<sequence>MKDAIQRRPERWSRLKMTAGLVCAGVFALSAPARAQVQFSPQQLDDLVGRIALYPDPLLAQLLTASTYSEQIKDAAQWADQHSYLTGGNLAGAIQQDNLPWDPSVQALLPFPSVLDMMAGNIFWTRQLGDAVLGQRGDVMDAVQAMRQKAREFGYLQDNAQYRVTVGGPGDIEIVPVDPGFYCLPVYDPLIVFGRPRVGLAVGISFGPRIALGAAFAPWGWGRSGFEWRSRTMLVDGHAWARTRENHEVYRHPYVRPPHAEGPRVERHELRPTRPERGGGREEHRR</sequence>
<dbReference type="Pfam" id="PF11737">
    <property type="entry name" value="DUF3300"/>
    <property type="match status" value="1"/>
</dbReference>
<evidence type="ECO:0000256" key="1">
    <source>
        <dbReference type="SAM" id="MobiDB-lite"/>
    </source>
</evidence>
<dbReference type="PANTHER" id="PTHR40269">
    <property type="entry name" value="OUTER MEMBRANE PROTEIN-RELATED"/>
    <property type="match status" value="1"/>
</dbReference>
<keyword evidence="4" id="KW-1185">Reference proteome</keyword>
<dbReference type="EMBL" id="CP063849">
    <property type="protein sequence ID" value="QOY88799.1"/>
    <property type="molecule type" value="Genomic_DNA"/>
</dbReference>
<organism evidence="3 4">
    <name type="scientific">Paludibaculum fermentans</name>
    <dbReference type="NCBI Taxonomy" id="1473598"/>
    <lineage>
        <taxon>Bacteria</taxon>
        <taxon>Pseudomonadati</taxon>
        <taxon>Acidobacteriota</taxon>
        <taxon>Terriglobia</taxon>
        <taxon>Bryobacterales</taxon>
        <taxon>Bryobacteraceae</taxon>
        <taxon>Paludibaculum</taxon>
    </lineage>
</organism>
<dbReference type="PANTHER" id="PTHR40269:SF1">
    <property type="entry name" value="OUTER MEMBRANE PROTEIN"/>
    <property type="match status" value="1"/>
</dbReference>
<name>A0A7S7NT71_PALFE</name>
<proteinExistence type="predicted"/>
<dbReference type="Proteomes" id="UP000593892">
    <property type="component" value="Chromosome"/>
</dbReference>
<feature type="compositionally biased region" description="Basic and acidic residues" evidence="1">
    <location>
        <begin position="258"/>
        <end position="286"/>
    </location>
</feature>
<dbReference type="InterPro" id="IPR021728">
    <property type="entry name" value="DUF3300"/>
</dbReference>
<accession>A0A7S7NT71</accession>
<evidence type="ECO:0000313" key="3">
    <source>
        <dbReference type="EMBL" id="QOY88799.1"/>
    </source>
</evidence>
<feature type="signal peptide" evidence="2">
    <location>
        <begin position="1"/>
        <end position="35"/>
    </location>
</feature>
<feature type="chain" id="PRO_5032643175" evidence="2">
    <location>
        <begin position="36"/>
        <end position="286"/>
    </location>
</feature>
<keyword evidence="2" id="KW-0732">Signal</keyword>